<sequence>MSSLPLLRPLSFAEYLELEHSAETKHEFVAGFLYAMAGASETHNRISLNLAFHLRAAARGGPCGVFIADMKVRVEAYDSCYYPDVAVVCDPGDDDAYVKQAPCLIVEVLSDSTAATDRREKRVAYQALPSLRYLLLVSSNERRVDCFVRNDQGEWDAATVQPDERLRIECTGYTAELDLERIYEDVELPD</sequence>
<proteinExistence type="predicted"/>
<dbReference type="Pfam" id="PF05685">
    <property type="entry name" value="Uma2"/>
    <property type="match status" value="1"/>
</dbReference>
<dbReference type="Proteomes" id="UP001296776">
    <property type="component" value="Unassembled WGS sequence"/>
</dbReference>
<dbReference type="InterPro" id="IPR011335">
    <property type="entry name" value="Restrct_endonuc-II-like"/>
</dbReference>
<dbReference type="EMBL" id="NRSJ01000043">
    <property type="protein sequence ID" value="MBK1706483.1"/>
    <property type="molecule type" value="Genomic_DNA"/>
</dbReference>
<protein>
    <recommendedName>
        <fullName evidence="1">Putative restriction endonuclease domain-containing protein</fullName>
    </recommendedName>
</protein>
<dbReference type="AlphaFoldDB" id="A0AAJ0U778"/>
<dbReference type="PANTHER" id="PTHR36558">
    <property type="entry name" value="GLR1098 PROTEIN"/>
    <property type="match status" value="1"/>
</dbReference>
<feature type="domain" description="Putative restriction endonuclease" evidence="1">
    <location>
        <begin position="13"/>
        <end position="169"/>
    </location>
</feature>
<reference evidence="2" key="2">
    <citation type="journal article" date="2020" name="Microorganisms">
        <title>Osmotic Adaptation and Compatible Solute Biosynthesis of Phototrophic Bacteria as Revealed from Genome Analyses.</title>
        <authorList>
            <person name="Imhoff J.F."/>
            <person name="Rahn T."/>
            <person name="Kunzel S."/>
            <person name="Keller A."/>
            <person name="Neulinger S.C."/>
        </authorList>
    </citation>
    <scope>NUCLEOTIDE SEQUENCE</scope>
    <source>
        <strain evidence="2">DSM 11080</strain>
    </source>
</reference>
<dbReference type="Gene3D" id="3.90.1570.10">
    <property type="entry name" value="tt1808, chain A"/>
    <property type="match status" value="1"/>
</dbReference>
<keyword evidence="3" id="KW-1185">Reference proteome</keyword>
<name>A0AAJ0U778_9GAMM</name>
<dbReference type="InterPro" id="IPR012296">
    <property type="entry name" value="Nuclease_put_TT1808"/>
</dbReference>
<dbReference type="PANTHER" id="PTHR36558:SF1">
    <property type="entry name" value="RESTRICTION ENDONUCLEASE DOMAIN-CONTAINING PROTEIN-RELATED"/>
    <property type="match status" value="1"/>
</dbReference>
<evidence type="ECO:0000259" key="1">
    <source>
        <dbReference type="Pfam" id="PF05685"/>
    </source>
</evidence>
<gene>
    <name evidence="2" type="ORF">CKO40_18490</name>
</gene>
<comment type="caution">
    <text evidence="2">The sequence shown here is derived from an EMBL/GenBank/DDBJ whole genome shotgun (WGS) entry which is preliminary data.</text>
</comment>
<organism evidence="2 3">
    <name type="scientific">Halochromatium glycolicum</name>
    <dbReference type="NCBI Taxonomy" id="85075"/>
    <lineage>
        <taxon>Bacteria</taxon>
        <taxon>Pseudomonadati</taxon>
        <taxon>Pseudomonadota</taxon>
        <taxon>Gammaproteobacteria</taxon>
        <taxon>Chromatiales</taxon>
        <taxon>Chromatiaceae</taxon>
        <taxon>Halochromatium</taxon>
    </lineage>
</organism>
<reference evidence="2" key="1">
    <citation type="submission" date="2017-08" db="EMBL/GenBank/DDBJ databases">
        <authorList>
            <person name="Imhoff J.F."/>
            <person name="Rahn T."/>
            <person name="Kuenzel S."/>
            <person name="Neulinger S.C."/>
        </authorList>
    </citation>
    <scope>NUCLEOTIDE SEQUENCE</scope>
    <source>
        <strain evidence="2">DSM 11080</strain>
    </source>
</reference>
<dbReference type="RefSeq" id="WP_200347938.1">
    <property type="nucleotide sequence ID" value="NZ_NRSJ01000043.1"/>
</dbReference>
<evidence type="ECO:0000313" key="2">
    <source>
        <dbReference type="EMBL" id="MBK1706483.1"/>
    </source>
</evidence>
<dbReference type="SUPFAM" id="SSF52980">
    <property type="entry name" value="Restriction endonuclease-like"/>
    <property type="match status" value="1"/>
</dbReference>
<dbReference type="InterPro" id="IPR008538">
    <property type="entry name" value="Uma2"/>
</dbReference>
<accession>A0AAJ0U778</accession>
<evidence type="ECO:0000313" key="3">
    <source>
        <dbReference type="Proteomes" id="UP001296776"/>
    </source>
</evidence>
<dbReference type="CDD" id="cd06260">
    <property type="entry name" value="DUF820-like"/>
    <property type="match status" value="1"/>
</dbReference>